<keyword evidence="4" id="KW-0597">Phosphoprotein</keyword>
<dbReference type="FunFam" id="3.30.300.30:FF:000010">
    <property type="entry name" value="Enterobactin synthetase component F"/>
    <property type="match status" value="1"/>
</dbReference>
<dbReference type="InterPro" id="IPR006162">
    <property type="entry name" value="Ppantetheine_attach_site"/>
</dbReference>
<dbReference type="Gene3D" id="1.10.1200.10">
    <property type="entry name" value="ACP-like"/>
    <property type="match status" value="1"/>
</dbReference>
<proteinExistence type="inferred from homology"/>
<dbReference type="Pfam" id="PF13193">
    <property type="entry name" value="AMP-binding_C"/>
    <property type="match status" value="1"/>
</dbReference>
<dbReference type="SMART" id="SM00824">
    <property type="entry name" value="PKS_TE"/>
    <property type="match status" value="1"/>
</dbReference>
<name>W1JAT6_9GAMM</name>
<dbReference type="EMBL" id="CBXE010000364">
    <property type="protein sequence ID" value="CDL86620.1"/>
    <property type="molecule type" value="Genomic_DNA"/>
</dbReference>
<reference evidence="6 7" key="1">
    <citation type="submission" date="2013-11" db="EMBL/GenBank/DDBJ databases">
        <title>Draft genome sequence and annotation of the entomopathogenic bacterium, Xenorhabdus cabanillasi strain JM26.</title>
        <authorList>
            <person name="Gualtieri M."/>
            <person name="Ogier J.C."/>
            <person name="Pages S."/>
            <person name="Givaudan A."/>
            <person name="Gaudriault S."/>
        </authorList>
    </citation>
    <scope>NUCLEOTIDE SEQUENCE [LARGE SCALE GENOMIC DNA]</scope>
    <source>
        <strain evidence="6 7">JM26</strain>
    </source>
</reference>
<accession>W1JAT6</accession>
<dbReference type="Gene3D" id="3.40.50.12780">
    <property type="entry name" value="N-terminal domain of ligase-like"/>
    <property type="match status" value="1"/>
</dbReference>
<feature type="domain" description="Carrier" evidence="5">
    <location>
        <begin position="138"/>
        <end position="212"/>
    </location>
</feature>
<evidence type="ECO:0000256" key="4">
    <source>
        <dbReference type="ARBA" id="ARBA00022553"/>
    </source>
</evidence>
<evidence type="ECO:0000256" key="2">
    <source>
        <dbReference type="ARBA" id="ARBA00006432"/>
    </source>
</evidence>
<dbReference type="PANTHER" id="PTHR45527">
    <property type="entry name" value="NONRIBOSOMAL PEPTIDE SYNTHETASE"/>
    <property type="match status" value="1"/>
</dbReference>
<dbReference type="InterPro" id="IPR020802">
    <property type="entry name" value="TesA-like"/>
</dbReference>
<dbReference type="GO" id="GO:0005737">
    <property type="term" value="C:cytoplasm"/>
    <property type="evidence" value="ECO:0007669"/>
    <property type="project" value="TreeGrafter"/>
</dbReference>
<sequence>MYKTGDLGRWLSDGNIEYLGRNDFQVKLRGFRIEPGEIEARLMQCRGVCEAVVLAREDISYEKNGEQKRLVAYILPLNGVELEPAELRQQLAQHLAEYMLPSAFIVLEAFPLTPNGKLDRQALPAPDASAVVARGYAAPLGKMETTLAQIWQNLLGVEKVSRYDHFFELGGHSLLAIQMLNHMREQNMEVPLVVLLTHPILCDLALAIGEHVDLPTSPFDANPVPLRPAGDLPPLFLIHETSGDPLVYSPLAALLPPELPVYALQALGIHMLEHPPISLEALAACHIQAIRRVQPQGPYRLAGWSIGGLIAYEMAHQLINDGETVEYLGMIDSYNNANNNNSNINKNEQQNSPAHAVDTETKRIELIIDSLRTQVDVNDEQILEELEKLQQLSKAEQVLDRCIEQQWLPAGITRDDILLRLYASEITVQLGQGYIAPKSSLPIHLYTADETISEDIWHGWFGVAGLNSARHTIGGTHFSIMHPPFLNQIADSISEHLQAVPVYDPRVTIQRGSQSVPPLFCIPGAGASSSSLLELALSFPPQLPVYALQARGLTDEHNCPHTSVEGAARTYIRYIRQIQPYGPYHLLGHSFGGWIAFEIALQLQAAGERVSDLILIDTDEPNPPGNTLKPVNRVGTIMELIDIYNMMLSQPLPLTKQDFDDLDPNEQIKYLLHALVNAGLLPAKTPTSLLQGIIRVMQANLNTCYTPRTCYEGLVHLISAEEGDAEETKTRETMWRTYVTQLNPMLVPGNHMTMLSMPQTKHWVAQLWQKLEYMQKNKFRQAK</sequence>
<dbReference type="FunFam" id="1.10.1200.10:FF:000005">
    <property type="entry name" value="Nonribosomal peptide synthetase 1"/>
    <property type="match status" value="1"/>
</dbReference>
<dbReference type="PANTHER" id="PTHR45527:SF1">
    <property type="entry name" value="FATTY ACID SYNTHASE"/>
    <property type="match status" value="1"/>
</dbReference>
<dbReference type="InterPro" id="IPR025110">
    <property type="entry name" value="AMP-bd_C"/>
</dbReference>
<evidence type="ECO:0000313" key="6">
    <source>
        <dbReference type="EMBL" id="CDL86620.1"/>
    </source>
</evidence>
<dbReference type="Pfam" id="PF00975">
    <property type="entry name" value="Thioesterase"/>
    <property type="match status" value="2"/>
</dbReference>
<dbReference type="InterPro" id="IPR036736">
    <property type="entry name" value="ACP-like_sf"/>
</dbReference>
<dbReference type="InterPro" id="IPR009081">
    <property type="entry name" value="PP-bd_ACP"/>
</dbReference>
<organism evidence="6 7">
    <name type="scientific">Xenorhabdus cabanillasii JM26</name>
    <dbReference type="NCBI Taxonomy" id="1427517"/>
    <lineage>
        <taxon>Bacteria</taxon>
        <taxon>Pseudomonadati</taxon>
        <taxon>Pseudomonadota</taxon>
        <taxon>Gammaproteobacteria</taxon>
        <taxon>Enterobacterales</taxon>
        <taxon>Morganellaceae</taxon>
        <taxon>Xenorhabdus</taxon>
    </lineage>
</organism>
<dbReference type="SUPFAM" id="SSF53474">
    <property type="entry name" value="alpha/beta-Hydrolases"/>
    <property type="match status" value="2"/>
</dbReference>
<dbReference type="GO" id="GO:0031177">
    <property type="term" value="F:phosphopantetheine binding"/>
    <property type="evidence" value="ECO:0007669"/>
    <property type="project" value="TreeGrafter"/>
</dbReference>
<dbReference type="Proteomes" id="UP000019197">
    <property type="component" value="Unassembled WGS sequence"/>
</dbReference>
<dbReference type="InterPro" id="IPR042099">
    <property type="entry name" value="ANL_N_sf"/>
</dbReference>
<gene>
    <name evidence="6" type="ORF">XCR1_4260002</name>
</gene>
<comment type="caution">
    <text evidence="6">The sequence shown here is derived from an EMBL/GenBank/DDBJ whole genome shotgun (WGS) entry which is preliminary data.</text>
</comment>
<dbReference type="AlphaFoldDB" id="W1JAT6"/>
<dbReference type="InterPro" id="IPR001031">
    <property type="entry name" value="Thioesterase"/>
</dbReference>
<dbReference type="GO" id="GO:0044550">
    <property type="term" value="P:secondary metabolite biosynthetic process"/>
    <property type="evidence" value="ECO:0007669"/>
    <property type="project" value="TreeGrafter"/>
</dbReference>
<dbReference type="Pfam" id="PF00550">
    <property type="entry name" value="PP-binding"/>
    <property type="match status" value="1"/>
</dbReference>
<dbReference type="InterPro" id="IPR029058">
    <property type="entry name" value="AB_hydrolase_fold"/>
</dbReference>
<dbReference type="SUPFAM" id="SSF47336">
    <property type="entry name" value="ACP-like"/>
    <property type="match status" value="1"/>
</dbReference>
<dbReference type="PROSITE" id="PS50075">
    <property type="entry name" value="CARRIER"/>
    <property type="match status" value="1"/>
</dbReference>
<dbReference type="GO" id="GO:0043041">
    <property type="term" value="P:amino acid activation for nonribosomal peptide biosynthetic process"/>
    <property type="evidence" value="ECO:0007669"/>
    <property type="project" value="TreeGrafter"/>
</dbReference>
<comment type="cofactor">
    <cofactor evidence="1">
        <name>pantetheine 4'-phosphate</name>
        <dbReference type="ChEBI" id="CHEBI:47942"/>
    </cofactor>
</comment>
<evidence type="ECO:0000256" key="3">
    <source>
        <dbReference type="ARBA" id="ARBA00022450"/>
    </source>
</evidence>
<dbReference type="PROSITE" id="PS00012">
    <property type="entry name" value="PHOSPHOPANTETHEINE"/>
    <property type="match status" value="1"/>
</dbReference>
<comment type="similarity">
    <text evidence="2">Belongs to the ATP-dependent AMP-binding enzyme family.</text>
</comment>
<protein>
    <recommendedName>
        <fullName evidence="5">Carrier domain-containing protein</fullName>
    </recommendedName>
</protein>
<dbReference type="Gene3D" id="3.40.50.1820">
    <property type="entry name" value="alpha/beta hydrolase"/>
    <property type="match status" value="2"/>
</dbReference>
<evidence type="ECO:0000259" key="5">
    <source>
        <dbReference type="PROSITE" id="PS50075"/>
    </source>
</evidence>
<dbReference type="InterPro" id="IPR045851">
    <property type="entry name" value="AMP-bd_C_sf"/>
</dbReference>
<keyword evidence="3" id="KW-0596">Phosphopantetheine</keyword>
<evidence type="ECO:0000313" key="7">
    <source>
        <dbReference type="Proteomes" id="UP000019197"/>
    </source>
</evidence>
<dbReference type="SUPFAM" id="SSF56801">
    <property type="entry name" value="Acetyl-CoA synthetase-like"/>
    <property type="match status" value="1"/>
</dbReference>
<evidence type="ECO:0000256" key="1">
    <source>
        <dbReference type="ARBA" id="ARBA00001957"/>
    </source>
</evidence>
<dbReference type="Gene3D" id="3.30.300.30">
    <property type="match status" value="1"/>
</dbReference>